<dbReference type="RefSeq" id="WP_155201981.1">
    <property type="nucleotide sequence ID" value="NZ_QRKC01000002.1"/>
</dbReference>
<protein>
    <submittedName>
        <fullName evidence="1">Uncharacterized protein</fullName>
    </submittedName>
</protein>
<dbReference type="AlphaFoldDB" id="A0A7K1HES3"/>
<accession>A0A7K1HES3</accession>
<organism evidence="1 2">
    <name type="scientific">Parabacteroides merdae</name>
    <dbReference type="NCBI Taxonomy" id="46503"/>
    <lineage>
        <taxon>Bacteria</taxon>
        <taxon>Pseudomonadati</taxon>
        <taxon>Bacteroidota</taxon>
        <taxon>Bacteroidia</taxon>
        <taxon>Bacteroidales</taxon>
        <taxon>Tannerellaceae</taxon>
        <taxon>Parabacteroides</taxon>
    </lineage>
</organism>
<comment type="caution">
    <text evidence="1">The sequence shown here is derived from an EMBL/GenBank/DDBJ whole genome shotgun (WGS) entry which is preliminary data.</text>
</comment>
<evidence type="ECO:0000313" key="2">
    <source>
        <dbReference type="Proteomes" id="UP000437446"/>
    </source>
</evidence>
<dbReference type="Proteomes" id="UP000437446">
    <property type="component" value="Unassembled WGS sequence"/>
</dbReference>
<dbReference type="EMBL" id="WNCR01000003">
    <property type="protein sequence ID" value="MTU29417.1"/>
    <property type="molecule type" value="Genomic_DNA"/>
</dbReference>
<name>A0A7K1HES3_9BACT</name>
<evidence type="ECO:0000313" key="1">
    <source>
        <dbReference type="EMBL" id="MTU29417.1"/>
    </source>
</evidence>
<reference evidence="1 2" key="1">
    <citation type="journal article" date="2019" name="Nat. Med.">
        <title>A library of human gut bacterial isolates paired with longitudinal multiomics data enables mechanistic microbiome research.</title>
        <authorList>
            <person name="Poyet M."/>
            <person name="Groussin M."/>
            <person name="Gibbons S.M."/>
            <person name="Avila-Pacheco J."/>
            <person name="Jiang X."/>
            <person name="Kearney S.M."/>
            <person name="Perrotta A.R."/>
            <person name="Berdy B."/>
            <person name="Zhao S."/>
            <person name="Lieberman T.D."/>
            <person name="Swanson P.K."/>
            <person name="Smith M."/>
            <person name="Roesemann S."/>
            <person name="Alexander J.E."/>
            <person name="Rich S.A."/>
            <person name="Livny J."/>
            <person name="Vlamakis H."/>
            <person name="Clish C."/>
            <person name="Bullock K."/>
            <person name="Deik A."/>
            <person name="Scott J."/>
            <person name="Pierce K.A."/>
            <person name="Xavier R.J."/>
            <person name="Alm E.J."/>
        </authorList>
    </citation>
    <scope>NUCLEOTIDE SEQUENCE [LARGE SCALE GENOMIC DNA]</scope>
    <source>
        <strain evidence="1 2">BIOML-A25</strain>
    </source>
</reference>
<proteinExistence type="predicted"/>
<sequence>MTNSNKIRKLAGKQIALSATSGSSGISTSVSEARMTAVAAHCETTLGHG</sequence>
<gene>
    <name evidence="1" type="ORF">GMD66_09360</name>
</gene>